<evidence type="ECO:0000313" key="2">
    <source>
        <dbReference type="Proteomes" id="UP000735302"/>
    </source>
</evidence>
<proteinExistence type="predicted"/>
<organism evidence="1 2">
    <name type="scientific">Plakobranchus ocellatus</name>
    <dbReference type="NCBI Taxonomy" id="259542"/>
    <lineage>
        <taxon>Eukaryota</taxon>
        <taxon>Metazoa</taxon>
        <taxon>Spiralia</taxon>
        <taxon>Lophotrochozoa</taxon>
        <taxon>Mollusca</taxon>
        <taxon>Gastropoda</taxon>
        <taxon>Heterobranchia</taxon>
        <taxon>Euthyneura</taxon>
        <taxon>Panpulmonata</taxon>
        <taxon>Sacoglossa</taxon>
        <taxon>Placobranchoidea</taxon>
        <taxon>Plakobranchidae</taxon>
        <taxon>Plakobranchus</taxon>
    </lineage>
</organism>
<dbReference type="EMBL" id="BLXT01003952">
    <property type="protein sequence ID" value="GFO08295.1"/>
    <property type="molecule type" value="Genomic_DNA"/>
</dbReference>
<sequence>MKTLMLLSMIRELVNKKTPKGLGQTAFVSWSTSDIYCKTRQRAPKSASSKFERDSTCLVPALIDDPRCGRCIMTKSQSPKFTGGLGAAWLGRVN</sequence>
<protein>
    <submittedName>
        <fullName evidence="1">Multiple epidermal growth factor-like domains protein 6</fullName>
    </submittedName>
</protein>
<accession>A0AAV4AN12</accession>
<evidence type="ECO:0000313" key="1">
    <source>
        <dbReference type="EMBL" id="GFO08295.1"/>
    </source>
</evidence>
<comment type="caution">
    <text evidence="1">The sequence shown here is derived from an EMBL/GenBank/DDBJ whole genome shotgun (WGS) entry which is preliminary data.</text>
</comment>
<dbReference type="Proteomes" id="UP000735302">
    <property type="component" value="Unassembled WGS sequence"/>
</dbReference>
<gene>
    <name evidence="1" type="ORF">PoB_003480000</name>
</gene>
<name>A0AAV4AN12_9GAST</name>
<keyword evidence="2" id="KW-1185">Reference proteome</keyword>
<reference evidence="1 2" key="1">
    <citation type="journal article" date="2021" name="Elife">
        <title>Chloroplast acquisition without the gene transfer in kleptoplastic sea slugs, Plakobranchus ocellatus.</title>
        <authorList>
            <person name="Maeda T."/>
            <person name="Takahashi S."/>
            <person name="Yoshida T."/>
            <person name="Shimamura S."/>
            <person name="Takaki Y."/>
            <person name="Nagai Y."/>
            <person name="Toyoda A."/>
            <person name="Suzuki Y."/>
            <person name="Arimoto A."/>
            <person name="Ishii H."/>
            <person name="Satoh N."/>
            <person name="Nishiyama T."/>
            <person name="Hasebe M."/>
            <person name="Maruyama T."/>
            <person name="Minagawa J."/>
            <person name="Obokata J."/>
            <person name="Shigenobu S."/>
        </authorList>
    </citation>
    <scope>NUCLEOTIDE SEQUENCE [LARGE SCALE GENOMIC DNA]</scope>
</reference>
<dbReference type="AlphaFoldDB" id="A0AAV4AN12"/>